<proteinExistence type="predicted"/>
<organism evidence="2 3">
    <name type="scientific">Trametes pubescens</name>
    <name type="common">White-rot fungus</name>
    <dbReference type="NCBI Taxonomy" id="154538"/>
    <lineage>
        <taxon>Eukaryota</taxon>
        <taxon>Fungi</taxon>
        <taxon>Dikarya</taxon>
        <taxon>Basidiomycota</taxon>
        <taxon>Agaricomycotina</taxon>
        <taxon>Agaricomycetes</taxon>
        <taxon>Polyporales</taxon>
        <taxon>Polyporaceae</taxon>
        <taxon>Trametes</taxon>
    </lineage>
</organism>
<feature type="region of interest" description="Disordered" evidence="1">
    <location>
        <begin position="1"/>
        <end position="54"/>
    </location>
</feature>
<evidence type="ECO:0000256" key="1">
    <source>
        <dbReference type="SAM" id="MobiDB-lite"/>
    </source>
</evidence>
<dbReference type="AlphaFoldDB" id="A0A1M2VMC3"/>
<gene>
    <name evidence="2" type="ORF">TRAPUB_439</name>
</gene>
<dbReference type="EMBL" id="MNAD01001019">
    <property type="protein sequence ID" value="OJT08713.1"/>
    <property type="molecule type" value="Genomic_DNA"/>
</dbReference>
<dbReference type="Proteomes" id="UP000184267">
    <property type="component" value="Unassembled WGS sequence"/>
</dbReference>
<name>A0A1M2VMC3_TRAPU</name>
<sequence>MVHRQAGGDTISTPPAFSPTHRVPWPHGHPVPLEETRGAPSNGTALYGRATATPHRRKQLAAAGVFYVDARSVPGTPALPGSQ</sequence>
<reference evidence="2 3" key="1">
    <citation type="submission" date="2016-10" db="EMBL/GenBank/DDBJ databases">
        <title>Genome sequence of the basidiomycete white-rot fungus Trametes pubescens.</title>
        <authorList>
            <person name="Makela M.R."/>
            <person name="Granchi Z."/>
            <person name="Peng M."/>
            <person name="De Vries R.P."/>
            <person name="Grigoriev I."/>
            <person name="Riley R."/>
            <person name="Hilden K."/>
        </authorList>
    </citation>
    <scope>NUCLEOTIDE SEQUENCE [LARGE SCALE GENOMIC DNA]</scope>
    <source>
        <strain evidence="2 3">FBCC735</strain>
    </source>
</reference>
<comment type="caution">
    <text evidence="2">The sequence shown here is derived from an EMBL/GenBank/DDBJ whole genome shotgun (WGS) entry which is preliminary data.</text>
</comment>
<evidence type="ECO:0000313" key="2">
    <source>
        <dbReference type="EMBL" id="OJT08713.1"/>
    </source>
</evidence>
<evidence type="ECO:0000313" key="3">
    <source>
        <dbReference type="Proteomes" id="UP000184267"/>
    </source>
</evidence>
<keyword evidence="3" id="KW-1185">Reference proteome</keyword>
<accession>A0A1M2VMC3</accession>
<protein>
    <submittedName>
        <fullName evidence="2">Uncharacterized protein</fullName>
    </submittedName>
</protein>